<dbReference type="InterPro" id="IPR036397">
    <property type="entry name" value="RNaseH_sf"/>
</dbReference>
<dbReference type="Proteomes" id="UP001213680">
    <property type="component" value="Chromosome"/>
</dbReference>
<reference evidence="4 5" key="1">
    <citation type="submission" date="2023-02" db="EMBL/GenBank/DDBJ databases">
        <title>A bacterium isolated from plastisphere.</title>
        <authorList>
            <person name="Sun Y."/>
        </authorList>
    </citation>
    <scope>NUCLEOTIDE SEQUENCE [LARGE SCALE GENOMIC DNA]</scope>
    <source>
        <strain evidence="5">a-1</strain>
    </source>
</reference>
<dbReference type="RefSeq" id="WP_274357019.1">
    <property type="nucleotide sequence ID" value="NZ_CP118099.1"/>
</dbReference>
<comment type="similarity">
    <text evidence="1">Belongs to the argonaute family. Long pAgo subfamily.</text>
</comment>
<organism evidence="4 5">
    <name type="scientific">Exiguobacterium marinum</name>
    <dbReference type="NCBI Taxonomy" id="273528"/>
    <lineage>
        <taxon>Bacteria</taxon>
        <taxon>Bacillati</taxon>
        <taxon>Bacillota</taxon>
        <taxon>Bacilli</taxon>
        <taxon>Bacillales</taxon>
        <taxon>Bacillales Family XII. Incertae Sedis</taxon>
        <taxon>Exiguobacterium</taxon>
    </lineage>
</organism>
<name>A0ABY7X2D7_9BACL</name>
<dbReference type="PROSITE" id="PS50822">
    <property type="entry name" value="PIWI"/>
    <property type="match status" value="1"/>
</dbReference>
<sequence>MNQYYLTEWRALTKATDVTLHLYTVPLKDPSSRNTQGGKLIFHLNKLNNFQPMVFFDQYIASFEEIKQWGDETFLQYEARPISPSRNVERTLLERLLKKQLERLAHPDYMMNRGKFRSKQAHPKSTSGLLIYPALDLNVNVSETAEIVFGFDLTHQFEYRENLLQQIKRDPKSVSAGMRVIDSTHPKSYEYEFVEVAPYRANEVSPIMKCSIIDYFAKKEPKRVIAPDALVVHVKGRNNQILPYLPEQLKQSCSFETIPARQLGAVNRIIKLSPDARMSKLMPEALELIGRLPMLQFERQDVRAARLGYSIQTLPSPRLRFGKGKTTSYAKTGLKQGGVFETGEATVSFFVDPKLRDHQKLRQVLEFINMLQTTSERFGVTLNVSNKPKGLSQKLSADLLQAEDVLYQLKSVPQHFEGVVVVIAEEASLQHSYQAIKRQFGGKHDVVTQCVELHDRVLNSEDTLYNILLGIYVKAGLQPWILGEPLHSDCFVGLDVSHENGKHAAGIIQIIGKDGAMIKQKALSTSEAGEKISSETMREIVYDTLHAFEEQYGHAPKHITFHRDGFGREDLTLIDSILSPREIQFDYVEILKNVNRRMAIHEEGWKTSQGLSYTKERMGYLLSTNPHVRVGMAKPLKVVQQTTTLPFEAILTDVYRLSFMHVHSLLKTRLPITTHYADLSSTFHNRGLLNANTEHEEALPFV</sequence>
<gene>
    <name evidence="4" type="ORF">PTI97_01605</name>
</gene>
<dbReference type="Gene3D" id="3.40.50.2300">
    <property type="match status" value="1"/>
</dbReference>
<dbReference type="Gene3D" id="3.30.420.10">
    <property type="entry name" value="Ribonuclease H-like superfamily/Ribonuclease H"/>
    <property type="match status" value="1"/>
</dbReference>
<dbReference type="EMBL" id="CP118099">
    <property type="protein sequence ID" value="WDH76248.1"/>
    <property type="molecule type" value="Genomic_DNA"/>
</dbReference>
<evidence type="ECO:0000256" key="2">
    <source>
        <dbReference type="ARBA" id="ARBA00035032"/>
    </source>
</evidence>
<keyword evidence="5" id="KW-1185">Reference proteome</keyword>
<dbReference type="PANTHER" id="PTHR22891">
    <property type="entry name" value="EUKARYOTIC TRANSLATION INITIATION FACTOR 2C"/>
    <property type="match status" value="1"/>
</dbReference>
<evidence type="ECO:0000313" key="5">
    <source>
        <dbReference type="Proteomes" id="UP001213680"/>
    </source>
</evidence>
<evidence type="ECO:0000256" key="1">
    <source>
        <dbReference type="ARBA" id="ARBA00035012"/>
    </source>
</evidence>
<evidence type="ECO:0000313" key="4">
    <source>
        <dbReference type="EMBL" id="WDH76248.1"/>
    </source>
</evidence>
<proteinExistence type="inferred from homology"/>
<dbReference type="SUPFAM" id="SSF53098">
    <property type="entry name" value="Ribonuclease H-like"/>
    <property type="match status" value="1"/>
</dbReference>
<dbReference type="InterPro" id="IPR003165">
    <property type="entry name" value="Piwi"/>
</dbReference>
<protein>
    <recommendedName>
        <fullName evidence="2">Protein argonaute</fullName>
    </recommendedName>
</protein>
<dbReference type="SMART" id="SM00950">
    <property type="entry name" value="Piwi"/>
    <property type="match status" value="1"/>
</dbReference>
<dbReference type="Pfam" id="PF02171">
    <property type="entry name" value="Piwi"/>
    <property type="match status" value="1"/>
</dbReference>
<dbReference type="InterPro" id="IPR012337">
    <property type="entry name" value="RNaseH-like_sf"/>
</dbReference>
<accession>A0ABY7X2D7</accession>
<feature type="domain" description="Piwi" evidence="3">
    <location>
        <begin position="418"/>
        <end position="689"/>
    </location>
</feature>
<evidence type="ECO:0000259" key="3">
    <source>
        <dbReference type="PROSITE" id="PS50822"/>
    </source>
</evidence>